<proteinExistence type="predicted"/>
<keyword evidence="1" id="KW-0472">Membrane</keyword>
<keyword evidence="1" id="KW-0812">Transmembrane</keyword>
<dbReference type="KEGG" id="nur:ATY38_11565"/>
<evidence type="ECO:0000256" key="1">
    <source>
        <dbReference type="SAM" id="Phobius"/>
    </source>
</evidence>
<protein>
    <submittedName>
        <fullName evidence="2">Uncharacterized protein</fullName>
    </submittedName>
</protein>
<organism evidence="2 3">
    <name type="scientific">Nitrosomonas ureae</name>
    <dbReference type="NCBI Taxonomy" id="44577"/>
    <lineage>
        <taxon>Bacteria</taxon>
        <taxon>Pseudomonadati</taxon>
        <taxon>Pseudomonadota</taxon>
        <taxon>Betaproteobacteria</taxon>
        <taxon>Nitrosomonadales</taxon>
        <taxon>Nitrosomonadaceae</taxon>
        <taxon>Nitrosomonas</taxon>
    </lineage>
</organism>
<keyword evidence="3" id="KW-1185">Reference proteome</keyword>
<name>A0A1H2F530_9PROT</name>
<dbReference type="Proteomes" id="UP000182882">
    <property type="component" value="Unassembled WGS sequence"/>
</dbReference>
<sequence length="297" mass="33892">MIKNNRLYCDQFRQKLIQSLLVLLVSIFIPQTLWAAFWIDDFTGEPEEYRLVRQGSELTIETQMLLRTGDELRVLSETGEIHLEQNDPENNKQFILTQKKGVFRVPESSTPPDFIENMIALGEKWFEKVSEEKKSTRSLTSRGGAPVLILGASDHKNYLIAGLDALTVYWSGGEPPYRVRLLDKNDNIITEQINIQHNHITLTDITFPVGNYGLEVLGDSSSSYIALTVVQSDKVPALYHKIHASHVPEKVKQRYATLALASEPKWLFQSLQWAHRYGLRDFRQGILMGHVPESISK</sequence>
<dbReference type="RefSeq" id="WP_062559441.1">
    <property type="nucleotide sequence ID" value="NZ_CP013341.1"/>
</dbReference>
<feature type="transmembrane region" description="Helical" evidence="1">
    <location>
        <begin position="20"/>
        <end position="39"/>
    </location>
</feature>
<evidence type="ECO:0000313" key="2">
    <source>
        <dbReference type="EMBL" id="SDU02068.1"/>
    </source>
</evidence>
<keyword evidence="1" id="KW-1133">Transmembrane helix</keyword>
<evidence type="ECO:0000313" key="3">
    <source>
        <dbReference type="Proteomes" id="UP000182882"/>
    </source>
</evidence>
<accession>A0A1H2F530</accession>
<reference evidence="3" key="1">
    <citation type="submission" date="2016-10" db="EMBL/GenBank/DDBJ databases">
        <authorList>
            <person name="Varghese N."/>
            <person name="Submissions S."/>
        </authorList>
    </citation>
    <scope>NUCLEOTIDE SEQUENCE [LARGE SCALE GENOMIC DNA]</scope>
    <source>
        <strain evidence="3">Nm10</strain>
    </source>
</reference>
<gene>
    <name evidence="2" type="ORF">SAMN05216406_11761</name>
</gene>
<dbReference type="AlphaFoldDB" id="A0A1H2F530"/>
<dbReference type="EMBL" id="FNLN01000017">
    <property type="protein sequence ID" value="SDU02068.1"/>
    <property type="molecule type" value="Genomic_DNA"/>
</dbReference>